<dbReference type="RefSeq" id="WP_379977733.1">
    <property type="nucleotide sequence ID" value="NZ_JBHSFV010000002.1"/>
</dbReference>
<protein>
    <submittedName>
        <fullName evidence="1">Uncharacterized protein</fullName>
    </submittedName>
</protein>
<sequence>GFTLYNKQGAVASMMLILVGGRKRTPSAIFPTKQTHPQLEAIIDSYSALWLRIKSHLHPLKKLVEQLKIANR</sequence>
<evidence type="ECO:0000313" key="1">
    <source>
        <dbReference type="EMBL" id="MFC4633527.1"/>
    </source>
</evidence>
<dbReference type="Proteomes" id="UP001596043">
    <property type="component" value="Unassembled WGS sequence"/>
</dbReference>
<accession>A0ABV9HTP0</accession>
<reference evidence="2" key="1">
    <citation type="journal article" date="2019" name="Int. J. Syst. Evol. Microbiol.">
        <title>The Global Catalogue of Microorganisms (GCM) 10K type strain sequencing project: providing services to taxonomists for standard genome sequencing and annotation.</title>
        <authorList>
            <consortium name="The Broad Institute Genomics Platform"/>
            <consortium name="The Broad Institute Genome Sequencing Center for Infectious Disease"/>
            <person name="Wu L."/>
            <person name="Ma J."/>
        </authorList>
    </citation>
    <scope>NUCLEOTIDE SEQUENCE [LARGE SCALE GENOMIC DNA]</scope>
    <source>
        <strain evidence="2">YJ-61-S</strain>
    </source>
</reference>
<comment type="caution">
    <text evidence="1">The sequence shown here is derived from an EMBL/GenBank/DDBJ whole genome shotgun (WGS) entry which is preliminary data.</text>
</comment>
<feature type="non-terminal residue" evidence="1">
    <location>
        <position position="1"/>
    </location>
</feature>
<gene>
    <name evidence="1" type="ORF">ACFO3O_06390</name>
</gene>
<organism evidence="1 2">
    <name type="scientific">Dokdonia ponticola</name>
    <dbReference type="NCBI Taxonomy" id="2041041"/>
    <lineage>
        <taxon>Bacteria</taxon>
        <taxon>Pseudomonadati</taxon>
        <taxon>Bacteroidota</taxon>
        <taxon>Flavobacteriia</taxon>
        <taxon>Flavobacteriales</taxon>
        <taxon>Flavobacteriaceae</taxon>
        <taxon>Dokdonia</taxon>
    </lineage>
</organism>
<evidence type="ECO:0000313" key="2">
    <source>
        <dbReference type="Proteomes" id="UP001596043"/>
    </source>
</evidence>
<dbReference type="EMBL" id="JBHSFV010000002">
    <property type="protein sequence ID" value="MFC4633527.1"/>
    <property type="molecule type" value="Genomic_DNA"/>
</dbReference>
<name>A0ABV9HTP0_9FLAO</name>
<keyword evidence="2" id="KW-1185">Reference proteome</keyword>
<proteinExistence type="predicted"/>